<keyword evidence="2" id="KW-0732">Signal</keyword>
<feature type="chain" id="PRO_5046238661" evidence="2">
    <location>
        <begin position="30"/>
        <end position="274"/>
    </location>
</feature>
<dbReference type="InterPro" id="IPR058193">
    <property type="entry name" value="VanY/YodJ_core_dom"/>
</dbReference>
<accession>A0ABV0IHN8</accession>
<sequence>MGRGLVTLCLRAGVVGGILALALTGCSSAEPDEPLVRSATVQATPHPSVTASPPVMSSRVTPSATPEDTPSSAAPEDPELDHGSPNSIHVLVNKQNPLDPADYAPEDLSVPDVPSSRPGAELRDEAAGAAEDLFSAAVQDGVDLTLLSAYRSYGYQQGTYAGWVETYGQAKADRISARPGFSEHQTGLAMDVGAADGACALEQCFGETAEGAWVAEHAAEHGWIVRYPDGAEDITGYSPEPWHLRYVGTEAAADVVASGGVLETAWGFAPAPGY</sequence>
<feature type="compositionally biased region" description="Polar residues" evidence="1">
    <location>
        <begin position="39"/>
        <end position="51"/>
    </location>
</feature>
<comment type="caution">
    <text evidence="4">The sequence shown here is derived from an EMBL/GenBank/DDBJ whole genome shotgun (WGS) entry which is preliminary data.</text>
</comment>
<evidence type="ECO:0000256" key="2">
    <source>
        <dbReference type="SAM" id="SignalP"/>
    </source>
</evidence>
<evidence type="ECO:0000313" key="4">
    <source>
        <dbReference type="EMBL" id="MEO9247683.1"/>
    </source>
</evidence>
<dbReference type="RefSeq" id="WP_347920346.1">
    <property type="nucleotide sequence ID" value="NZ_JBDXMX010000003.1"/>
</dbReference>
<dbReference type="EMBL" id="JBDXMX010000003">
    <property type="protein sequence ID" value="MEO9247683.1"/>
    <property type="molecule type" value="Genomic_DNA"/>
</dbReference>
<dbReference type="PROSITE" id="PS51257">
    <property type="entry name" value="PROKAR_LIPOPROTEIN"/>
    <property type="match status" value="1"/>
</dbReference>
<feature type="compositionally biased region" description="Polar residues" evidence="1">
    <location>
        <begin position="58"/>
        <end position="72"/>
    </location>
</feature>
<protein>
    <submittedName>
        <fullName evidence="4">M15 family metallopeptidase</fullName>
    </submittedName>
</protein>
<dbReference type="InterPro" id="IPR052179">
    <property type="entry name" value="DD-CPase-like"/>
</dbReference>
<dbReference type="Proteomes" id="UP001484097">
    <property type="component" value="Unassembled WGS sequence"/>
</dbReference>
<evidence type="ECO:0000256" key="1">
    <source>
        <dbReference type="SAM" id="MobiDB-lite"/>
    </source>
</evidence>
<dbReference type="SUPFAM" id="SSF55166">
    <property type="entry name" value="Hedgehog/DD-peptidase"/>
    <property type="match status" value="1"/>
</dbReference>
<dbReference type="InterPro" id="IPR009045">
    <property type="entry name" value="Zn_M74/Hedgehog-like"/>
</dbReference>
<dbReference type="PANTHER" id="PTHR34385">
    <property type="entry name" value="D-ALANYL-D-ALANINE CARBOXYPEPTIDASE"/>
    <property type="match status" value="1"/>
</dbReference>
<dbReference type="PANTHER" id="PTHR34385:SF1">
    <property type="entry name" value="PEPTIDOGLYCAN L-ALANYL-D-GLUTAMATE ENDOPEPTIDASE CWLK"/>
    <property type="match status" value="1"/>
</dbReference>
<gene>
    <name evidence="4" type="ORF">ABDK96_08330</name>
</gene>
<name>A0ABV0IHN8_9MICC</name>
<feature type="region of interest" description="Disordered" evidence="1">
    <location>
        <begin position="38"/>
        <end position="125"/>
    </location>
</feature>
<keyword evidence="5" id="KW-1185">Reference proteome</keyword>
<reference evidence="4 5" key="1">
    <citation type="submission" date="2024-05" db="EMBL/GenBank/DDBJ databases">
        <authorList>
            <person name="Yi C."/>
        </authorList>
    </citation>
    <scope>NUCLEOTIDE SEQUENCE [LARGE SCALE GENOMIC DNA]</scope>
    <source>
        <strain evidence="4 5">XS13</strain>
    </source>
</reference>
<dbReference type="Pfam" id="PF02557">
    <property type="entry name" value="VanY"/>
    <property type="match status" value="1"/>
</dbReference>
<evidence type="ECO:0000313" key="5">
    <source>
        <dbReference type="Proteomes" id="UP001484097"/>
    </source>
</evidence>
<dbReference type="CDD" id="cd14852">
    <property type="entry name" value="LD-carboxypeptidase"/>
    <property type="match status" value="1"/>
</dbReference>
<evidence type="ECO:0000259" key="3">
    <source>
        <dbReference type="Pfam" id="PF02557"/>
    </source>
</evidence>
<dbReference type="Gene3D" id="3.30.1380.10">
    <property type="match status" value="1"/>
</dbReference>
<dbReference type="InterPro" id="IPR003709">
    <property type="entry name" value="VanY-like_core_dom"/>
</dbReference>
<feature type="signal peptide" evidence="2">
    <location>
        <begin position="1"/>
        <end position="29"/>
    </location>
</feature>
<feature type="domain" description="D-alanyl-D-alanine carboxypeptidase-like core" evidence="3">
    <location>
        <begin position="121"/>
        <end position="248"/>
    </location>
</feature>
<proteinExistence type="predicted"/>
<organism evidence="4 5">
    <name type="scientific">Citricoccus nitrophenolicus</name>
    <dbReference type="NCBI Taxonomy" id="863575"/>
    <lineage>
        <taxon>Bacteria</taxon>
        <taxon>Bacillati</taxon>
        <taxon>Actinomycetota</taxon>
        <taxon>Actinomycetes</taxon>
        <taxon>Micrococcales</taxon>
        <taxon>Micrococcaceae</taxon>
        <taxon>Citricoccus</taxon>
    </lineage>
</organism>